<proteinExistence type="predicted"/>
<dbReference type="RefSeq" id="WP_185906419.1">
    <property type="nucleotide sequence ID" value="NZ_JACMSE010000026.1"/>
</dbReference>
<reference evidence="2 3" key="1">
    <citation type="submission" date="2020-08" db="EMBL/GenBank/DDBJ databases">
        <authorList>
            <person name="Liu C."/>
            <person name="Sun Q."/>
        </authorList>
    </citation>
    <scope>NUCLEOTIDE SEQUENCE [LARGE SCALE GENOMIC DNA]</scope>
    <source>
        <strain evidence="2 3">N22</strain>
    </source>
</reference>
<dbReference type="Proteomes" id="UP000587396">
    <property type="component" value="Unassembled WGS sequence"/>
</dbReference>
<keyword evidence="1" id="KW-1133">Transmembrane helix</keyword>
<dbReference type="AlphaFoldDB" id="A0A842JND7"/>
<organism evidence="2 3">
    <name type="scientific">Gordonibacter massiliensis</name>
    <name type="common">ex Traore et al. 2017</name>
    <dbReference type="NCBI Taxonomy" id="1841863"/>
    <lineage>
        <taxon>Bacteria</taxon>
        <taxon>Bacillati</taxon>
        <taxon>Actinomycetota</taxon>
        <taxon>Coriobacteriia</taxon>
        <taxon>Eggerthellales</taxon>
        <taxon>Eggerthellaceae</taxon>
        <taxon>Gordonibacter</taxon>
    </lineage>
</organism>
<keyword evidence="1" id="KW-0472">Membrane</keyword>
<evidence type="ECO:0000313" key="3">
    <source>
        <dbReference type="Proteomes" id="UP000587396"/>
    </source>
</evidence>
<dbReference type="EMBL" id="JACMSE010000026">
    <property type="protein sequence ID" value="MBC2890770.1"/>
    <property type="molecule type" value="Genomic_DNA"/>
</dbReference>
<keyword evidence="3" id="KW-1185">Reference proteome</keyword>
<gene>
    <name evidence="2" type="ORF">H7313_15690</name>
</gene>
<name>A0A842JND7_9ACTN</name>
<keyword evidence="1" id="KW-0812">Transmembrane</keyword>
<feature type="transmembrane region" description="Helical" evidence="1">
    <location>
        <begin position="20"/>
        <end position="40"/>
    </location>
</feature>
<evidence type="ECO:0000256" key="1">
    <source>
        <dbReference type="SAM" id="Phobius"/>
    </source>
</evidence>
<accession>A0A842JND7</accession>
<comment type="caution">
    <text evidence="2">The sequence shown here is derived from an EMBL/GenBank/DDBJ whole genome shotgun (WGS) entry which is preliminary data.</text>
</comment>
<evidence type="ECO:0000313" key="2">
    <source>
        <dbReference type="EMBL" id="MBC2890770.1"/>
    </source>
</evidence>
<protein>
    <submittedName>
        <fullName evidence="2">Uncharacterized protein</fullName>
    </submittedName>
</protein>
<sequence>MPARTDDRPSGLSPAAGRAALVAAFAAVLALAVALAWLAFAPVHERLAPRDPNAALGQLAGKTPEEVQAELDRIVEEGVFNISIAPAVYFADAGAAGDVRIENVPGNRYDMRVSIALDGTGELVYESGVIEPNHHVQTARLSARLDAGAHPATAVFTALDPVTGDEAGRASAKITLVVES</sequence>